<dbReference type="EMBL" id="QGKY02001250">
    <property type="protein sequence ID" value="KAF2562001.1"/>
    <property type="molecule type" value="Genomic_DNA"/>
</dbReference>
<name>A0A8S9HSJ7_BRACR</name>
<feature type="compositionally biased region" description="Low complexity" evidence="2">
    <location>
        <begin position="118"/>
        <end position="127"/>
    </location>
</feature>
<feature type="compositionally biased region" description="Polar residues" evidence="2">
    <location>
        <begin position="466"/>
        <end position="477"/>
    </location>
</feature>
<feature type="region of interest" description="Disordered" evidence="2">
    <location>
        <begin position="450"/>
        <end position="494"/>
    </location>
</feature>
<organism evidence="3">
    <name type="scientific">Brassica cretica</name>
    <name type="common">Mustard</name>
    <dbReference type="NCBI Taxonomy" id="69181"/>
    <lineage>
        <taxon>Eukaryota</taxon>
        <taxon>Viridiplantae</taxon>
        <taxon>Streptophyta</taxon>
        <taxon>Embryophyta</taxon>
        <taxon>Tracheophyta</taxon>
        <taxon>Spermatophyta</taxon>
        <taxon>Magnoliopsida</taxon>
        <taxon>eudicotyledons</taxon>
        <taxon>Gunneridae</taxon>
        <taxon>Pentapetalae</taxon>
        <taxon>rosids</taxon>
        <taxon>malvids</taxon>
        <taxon>Brassicales</taxon>
        <taxon>Brassicaceae</taxon>
        <taxon>Brassiceae</taxon>
        <taxon>Brassica</taxon>
    </lineage>
</organism>
<keyword evidence="1" id="KW-0175">Coiled coil</keyword>
<dbReference type="AlphaFoldDB" id="A0A8S9HSJ7"/>
<feature type="region of interest" description="Disordered" evidence="2">
    <location>
        <begin position="42"/>
        <end position="170"/>
    </location>
</feature>
<sequence length="997" mass="110967">MGRTEAFIRFRDEVPEGELLGVRLVLRGRRLLTLFLLPPSKHLQKRKKRKAGDPPAEDAPKKKKMKKKDSSLPRPSSVCEEELQALVPDATPEAGTSDDDENETIALRRRRREGRTTEGGSREVTTGDWGISEVPSKLPASEGQPGRLMADSSAHITEGSETRVSGCPKETPEDGFKFEFSRELPLACYPGDCARLLQLVKGGPDQLPLVGDLLFKDEYEHAACSSVKSQGDWNVLVEKYNTALKQTREQVREALRKAFDETRTFDPVELQMCKESMKNLKLVLDKVVKEKAELEKARAAESLKYEEEMNRFRKSRRYEVTHERIRVMIAMIAKAEKRFHRISLREMRRDKYEEARCLQGQAFGTRRCLEQIKDAGTEIPQEIIETFGGQEEHYEREAARLEVKEISEEDFRLSPLVLESRFLIDEIWRQIDPFGSNVDLIDSKAAIALRTPRANRDPPSEDQMKETAQTAGSSTQRADQEADRTKQTSIDAVIPKDGTVPTIVLTDSPAKASKNLSSSTSSSEELEKENGVSAGRPEGVSTVNEDPPVLTFGRNLGPGEKDGAVSKDPRSLTDEDPLFVIAFCARRGTSGSKVGPSGPETTDAVPVTAEQAPTGGSSRGKNSKKKKKNTEARKESNEVEQTDVDDSSKKGGKKRKAGDPPAEDAPKKKKMKKKDSSLPRPSSVCEEELQALVPDATPEAGTPDDDENETIALRRRRREDPKETPEDGFKFEFNRELPLACYPEDCARLLQLVKGGPDQLPPVGDLLFKDEYEHATCSSVKSQGDWNILVEKYDTALKRTREQVREGEDARKKTEEALRIALRDKSDAITREKTLRKAFDETRTSDAVELQMCKESMKDLELVLDKVVKEKAGLEKARAAESLKYEEEMNRLRKSLRYERVDQDADRTKQTSIDAVIPKDGVVPTIVLTDSPVKASKNLSSSTSSSEELEKEDGVSAGRPEGVSTVNEDPPVLTFGRISGPGEKDGAVSKDPPVING</sequence>
<protein>
    <recommendedName>
        <fullName evidence="4">DUF1204 domain-containing protein</fullName>
    </recommendedName>
</protein>
<evidence type="ECO:0008006" key="4">
    <source>
        <dbReference type="Google" id="ProtNLM"/>
    </source>
</evidence>
<feature type="compositionally biased region" description="Low complexity" evidence="2">
    <location>
        <begin position="513"/>
        <end position="523"/>
    </location>
</feature>
<evidence type="ECO:0000313" key="3">
    <source>
        <dbReference type="EMBL" id="KAF2562001.1"/>
    </source>
</evidence>
<feature type="region of interest" description="Disordered" evidence="2">
    <location>
        <begin position="510"/>
        <end position="576"/>
    </location>
</feature>
<evidence type="ECO:0000256" key="2">
    <source>
        <dbReference type="SAM" id="MobiDB-lite"/>
    </source>
</evidence>
<comment type="caution">
    <text evidence="3">The sequence shown here is derived from an EMBL/GenBank/DDBJ whole genome shotgun (WGS) entry which is preliminary data.</text>
</comment>
<feature type="compositionally biased region" description="Low complexity" evidence="2">
    <location>
        <begin position="936"/>
        <end position="946"/>
    </location>
</feature>
<proteinExistence type="predicted"/>
<feature type="region of interest" description="Disordered" evidence="2">
    <location>
        <begin position="928"/>
        <end position="997"/>
    </location>
</feature>
<gene>
    <name evidence="3" type="ORF">F2Q70_00016887</name>
</gene>
<evidence type="ECO:0000256" key="1">
    <source>
        <dbReference type="SAM" id="Coils"/>
    </source>
</evidence>
<reference evidence="3" key="1">
    <citation type="submission" date="2019-12" db="EMBL/GenBank/DDBJ databases">
        <title>Genome sequencing and annotation of Brassica cretica.</title>
        <authorList>
            <person name="Studholme D.J."/>
            <person name="Sarris P.F."/>
        </authorList>
    </citation>
    <scope>NUCLEOTIDE SEQUENCE</scope>
    <source>
        <strain evidence="3">PFS-102/07</strain>
        <tissue evidence="3">Leaf</tissue>
    </source>
</reference>
<feature type="compositionally biased region" description="Basic and acidic residues" evidence="2">
    <location>
        <begin position="718"/>
        <end position="729"/>
    </location>
</feature>
<accession>A0A8S9HSJ7</accession>
<feature type="compositionally biased region" description="Basic and acidic residues" evidence="2">
    <location>
        <begin position="454"/>
        <end position="465"/>
    </location>
</feature>
<feature type="coiled-coil region" evidence="1">
    <location>
        <begin position="237"/>
        <end position="311"/>
    </location>
</feature>
<feature type="compositionally biased region" description="Basic and acidic residues" evidence="2">
    <location>
        <begin position="559"/>
        <end position="573"/>
    </location>
</feature>
<feature type="region of interest" description="Disordered" evidence="2">
    <location>
        <begin position="588"/>
        <end position="729"/>
    </location>
</feature>